<dbReference type="Proteomes" id="UP000006461">
    <property type="component" value="Chromosome"/>
</dbReference>
<protein>
    <submittedName>
        <fullName evidence="2">Uncharacterized protein</fullName>
    </submittedName>
</protein>
<dbReference type="PROSITE" id="PS51318">
    <property type="entry name" value="TAT"/>
    <property type="match status" value="1"/>
</dbReference>
<evidence type="ECO:0000313" key="3">
    <source>
        <dbReference type="Proteomes" id="UP000006461"/>
    </source>
</evidence>
<dbReference type="OMA" id="MHRTTLT"/>
<dbReference type="HOGENOM" id="CLU_1514897_0_0_11"/>
<feature type="signal peptide" evidence="1">
    <location>
        <begin position="1"/>
        <end position="23"/>
    </location>
</feature>
<dbReference type="AlphaFoldDB" id="I4EXY7"/>
<evidence type="ECO:0000313" key="2">
    <source>
        <dbReference type="EMBL" id="CCH88250.1"/>
    </source>
</evidence>
<evidence type="ECO:0000256" key="1">
    <source>
        <dbReference type="SAM" id="SignalP"/>
    </source>
</evidence>
<feature type="chain" id="PRO_5039228943" evidence="1">
    <location>
        <begin position="24"/>
        <end position="179"/>
    </location>
</feature>
<keyword evidence="1" id="KW-0732">Signal</keyword>
<dbReference type="eggNOG" id="ENOG503415Y">
    <property type="taxonomic scope" value="Bacteria"/>
</dbReference>
<sequence length="179" mass="18449">MNRTRRTLVVAGLALLAFCGALVAVRVTTPDAPADQPSPAAAARTSFPGLPVAAAEPTIAGLDQLSPAAGSVVHAPGPFDDRFRLEGLTLDAEGVHGSALVVSDVSEILEFEALAGFYDADGRLIGTGRFVHHLDEEHVDPAAEAGPPNELEEFTIALAPELRGRAVSAAVGVPVLVDE</sequence>
<keyword evidence="3" id="KW-1185">Reference proteome</keyword>
<accession>I4EXY7</accession>
<gene>
    <name evidence="2" type="ordered locus">MODMU_2821</name>
</gene>
<organism evidence="2 3">
    <name type="scientific">Modestobacter italicus (strain DSM 44449 / CECT 9708 / BC 501)</name>
    <dbReference type="NCBI Taxonomy" id="2732864"/>
    <lineage>
        <taxon>Bacteria</taxon>
        <taxon>Bacillati</taxon>
        <taxon>Actinomycetota</taxon>
        <taxon>Actinomycetes</taxon>
        <taxon>Geodermatophilales</taxon>
        <taxon>Geodermatophilaceae</taxon>
        <taxon>Modestobacter</taxon>
    </lineage>
</organism>
<dbReference type="EMBL" id="FO203431">
    <property type="protein sequence ID" value="CCH88250.1"/>
    <property type="molecule type" value="Genomic_DNA"/>
</dbReference>
<name>I4EXY7_MODI5</name>
<proteinExistence type="predicted"/>
<dbReference type="InterPro" id="IPR006311">
    <property type="entry name" value="TAT_signal"/>
</dbReference>
<dbReference type="KEGG" id="mmar:MODMU_2821"/>
<reference evidence="2 3" key="1">
    <citation type="journal article" date="2012" name="J. Bacteriol.">
        <title>Genome Sequence of Radiation-Resistant Modestobacter marinus Strain BC501, a Representative Actinobacterium That Thrives on Calcareous Stone Surfaces.</title>
        <authorList>
            <person name="Normand P."/>
            <person name="Gury J."/>
            <person name="Pujic P."/>
            <person name="Chouaia B."/>
            <person name="Crotti E."/>
            <person name="Brusetti L."/>
            <person name="Daffonchio D."/>
            <person name="Vacherie B."/>
            <person name="Barbe V."/>
            <person name="Medigue C."/>
            <person name="Calteau A."/>
            <person name="Ghodhbane-Gtari F."/>
            <person name="Essoussi I."/>
            <person name="Nouioui I."/>
            <person name="Abbassi-Ghozzi I."/>
            <person name="Gtari M."/>
        </authorList>
    </citation>
    <scope>NUCLEOTIDE SEQUENCE [LARGE SCALE GENOMIC DNA]</scope>
    <source>
        <strain evidence="3">BC 501</strain>
    </source>
</reference>